<organism evidence="1 2">
    <name type="scientific">Prauserella flavalba</name>
    <dbReference type="NCBI Taxonomy" id="1477506"/>
    <lineage>
        <taxon>Bacteria</taxon>
        <taxon>Bacillati</taxon>
        <taxon>Actinomycetota</taxon>
        <taxon>Actinomycetes</taxon>
        <taxon>Pseudonocardiales</taxon>
        <taxon>Pseudonocardiaceae</taxon>
        <taxon>Prauserella</taxon>
    </lineage>
</organism>
<protein>
    <recommendedName>
        <fullName evidence="3">SMI1/KNR4 family protein</fullName>
    </recommendedName>
</protein>
<keyword evidence="2" id="KW-1185">Reference proteome</keyword>
<dbReference type="RefSeq" id="WP_110341742.1">
    <property type="nucleotide sequence ID" value="NZ_JBHVKT010000004.1"/>
</dbReference>
<evidence type="ECO:0000313" key="2">
    <source>
        <dbReference type="Proteomes" id="UP000247892"/>
    </source>
</evidence>
<evidence type="ECO:0008006" key="3">
    <source>
        <dbReference type="Google" id="ProtNLM"/>
    </source>
</evidence>
<accession>A0A318LD13</accession>
<dbReference type="Proteomes" id="UP000247892">
    <property type="component" value="Unassembled WGS sequence"/>
</dbReference>
<dbReference type="EMBL" id="MASU01000013">
    <property type="protein sequence ID" value="PXY23961.1"/>
    <property type="molecule type" value="Genomic_DNA"/>
</dbReference>
<proteinExistence type="predicted"/>
<gene>
    <name evidence="1" type="ORF">BA062_27200</name>
</gene>
<comment type="caution">
    <text evidence="1">The sequence shown here is derived from an EMBL/GenBank/DDBJ whole genome shotgun (WGS) entry which is preliminary data.</text>
</comment>
<evidence type="ECO:0000313" key="1">
    <source>
        <dbReference type="EMBL" id="PXY23961.1"/>
    </source>
</evidence>
<dbReference type="AlphaFoldDB" id="A0A318LD13"/>
<sequence>MRTALTRLLQRARGPLGSPVDVELGDGLSRELAELLSALNGFALFDYGVQVFHAGPSGLGPELAEWNAHGTWKDTYGDLADGLLCFAQDVLGVQFAIEDDRRVVSFDPETGERTPIGAGLGDWAAWLLEDPDPRGAGPLARLWQDTHGALGHDERLLPLTPFVLGGEYGPGNLVVRDAVTAMRIRGPIARQLNELPEGTPISFTTG</sequence>
<name>A0A318LD13_9PSEU</name>
<reference evidence="1 2" key="1">
    <citation type="submission" date="2016-07" db="EMBL/GenBank/DDBJ databases">
        <title>Draft genome sequence of Prauserella sp. YIM 121212, isolated from alkaline soil.</title>
        <authorList>
            <person name="Ruckert C."/>
            <person name="Albersmeier A."/>
            <person name="Jiang C.-L."/>
            <person name="Jiang Y."/>
            <person name="Kalinowski J."/>
            <person name="Schneider O."/>
            <person name="Winkler A."/>
            <person name="Zotchev S.B."/>
        </authorList>
    </citation>
    <scope>NUCLEOTIDE SEQUENCE [LARGE SCALE GENOMIC DNA]</scope>
    <source>
        <strain evidence="1 2">YIM 121212</strain>
    </source>
</reference>
<dbReference type="OrthoDB" id="672028at2"/>